<evidence type="ECO:0000256" key="3">
    <source>
        <dbReference type="ARBA" id="ARBA00023272"/>
    </source>
</evidence>
<comment type="subunit">
    <text evidence="1">Interacts with TLR2 and UBE2D2.</text>
</comment>
<dbReference type="Pfam" id="PF07491">
    <property type="entry name" value="PPI_Ypi1"/>
    <property type="match status" value="1"/>
</dbReference>
<dbReference type="GO" id="GO:0004865">
    <property type="term" value="F:protein serine/threonine phosphatase inhibitor activity"/>
    <property type="evidence" value="ECO:0007669"/>
    <property type="project" value="InterPro"/>
</dbReference>
<feature type="compositionally biased region" description="Pro residues" evidence="6">
    <location>
        <begin position="181"/>
        <end position="203"/>
    </location>
</feature>
<dbReference type="PANTHER" id="PTHR20835:SF0">
    <property type="entry name" value="E3 UBIQUITIN-PROTEIN LIGASE PPP1R11"/>
    <property type="match status" value="1"/>
</dbReference>
<keyword evidence="8" id="KW-1185">Reference proteome</keyword>
<protein>
    <recommendedName>
        <fullName evidence="2">E3 ubiquitin-protein ligase PPP1R11</fullName>
    </recommendedName>
    <alternativeName>
        <fullName evidence="4">Protein phosphatase 1 regulatory subunit 11</fullName>
    </alternativeName>
</protein>
<feature type="compositionally biased region" description="Basic residues" evidence="6">
    <location>
        <begin position="166"/>
        <end position="178"/>
    </location>
</feature>
<dbReference type="AlphaFoldDB" id="A0A4W2CLD0"/>
<reference evidence="7" key="3">
    <citation type="submission" date="2025-09" db="UniProtKB">
        <authorList>
            <consortium name="Ensembl"/>
        </authorList>
    </citation>
    <scope>IDENTIFICATION</scope>
</reference>
<dbReference type="InterPro" id="IPR011107">
    <property type="entry name" value="PPI_Ypi1"/>
</dbReference>
<evidence type="ECO:0000256" key="4">
    <source>
        <dbReference type="ARBA" id="ARBA00031039"/>
    </source>
</evidence>
<sequence>MDSATGRLNRVRYPVFRNRPSSNLHRGFLLNLCFARPCSHCSPRLLLPYKSDASSAKVVSPPCGACALSHYGGTNPATQRFDAFSTRKGKGGPQNASHPEENRSLTIKLRKRKPEKKVEWTSDTVDNEHMGRRSSKCCCIYEKPRAFGESSTESDDEEEEGCGHTHCVRGHRKGRRHATPGPSPTSPPQPPDPSQPPPGPMQH</sequence>
<feature type="region of interest" description="Disordered" evidence="6">
    <location>
        <begin position="147"/>
        <end position="203"/>
    </location>
</feature>
<evidence type="ECO:0000256" key="1">
    <source>
        <dbReference type="ARBA" id="ARBA00011596"/>
    </source>
</evidence>
<evidence type="ECO:0000256" key="5">
    <source>
        <dbReference type="ARBA" id="ARBA00046184"/>
    </source>
</evidence>
<evidence type="ECO:0000313" key="7">
    <source>
        <dbReference type="Ensembl" id="ENSBIXP00000007112.1"/>
    </source>
</evidence>
<dbReference type="GO" id="GO:0008157">
    <property type="term" value="F:protein phosphatase 1 binding"/>
    <property type="evidence" value="ECO:0007669"/>
    <property type="project" value="TreeGrafter"/>
</dbReference>
<reference evidence="7" key="2">
    <citation type="submission" date="2025-08" db="UniProtKB">
        <authorList>
            <consortium name="Ensembl"/>
        </authorList>
    </citation>
    <scope>IDENTIFICATION</scope>
</reference>
<dbReference type="GO" id="GO:0005634">
    <property type="term" value="C:nucleus"/>
    <property type="evidence" value="ECO:0007669"/>
    <property type="project" value="TreeGrafter"/>
</dbReference>
<evidence type="ECO:0000313" key="8">
    <source>
        <dbReference type="Proteomes" id="UP000314981"/>
    </source>
</evidence>
<evidence type="ECO:0000256" key="6">
    <source>
        <dbReference type="SAM" id="MobiDB-lite"/>
    </source>
</evidence>
<dbReference type="PANTHER" id="PTHR20835">
    <property type="entry name" value="E3 UBIQUITIN-PROTEIN LIGASE PPP1R11-RELATED"/>
    <property type="match status" value="1"/>
</dbReference>
<keyword evidence="3" id="KW-0650">Protein phosphatase inhibitor</keyword>
<evidence type="ECO:0000256" key="2">
    <source>
        <dbReference type="ARBA" id="ARBA00021994"/>
    </source>
</evidence>
<organism evidence="7 8">
    <name type="scientific">Bos indicus x Bos taurus</name>
    <name type="common">Hybrid cattle</name>
    <dbReference type="NCBI Taxonomy" id="30522"/>
    <lineage>
        <taxon>Eukaryota</taxon>
        <taxon>Metazoa</taxon>
        <taxon>Chordata</taxon>
        <taxon>Craniata</taxon>
        <taxon>Vertebrata</taxon>
        <taxon>Euteleostomi</taxon>
        <taxon>Mammalia</taxon>
        <taxon>Eutheria</taxon>
        <taxon>Laurasiatheria</taxon>
        <taxon>Artiodactyla</taxon>
        <taxon>Ruminantia</taxon>
        <taxon>Pecora</taxon>
        <taxon>Bovidae</taxon>
        <taxon>Bovinae</taxon>
        <taxon>Bos</taxon>
    </lineage>
</organism>
<feature type="region of interest" description="Disordered" evidence="6">
    <location>
        <begin position="85"/>
        <end position="104"/>
    </location>
</feature>
<dbReference type="STRING" id="30522.A0A4W2CLD0"/>
<accession>A0A4W2CLD0</accession>
<dbReference type="Ensembl" id="ENSBIXT00000002471.1">
    <property type="protein sequence ID" value="ENSBIXP00000007112.1"/>
    <property type="gene ID" value="ENSBIXG00000013108.1"/>
</dbReference>
<comment type="function">
    <text evidence="5">Atypical E3 ubiquitin-protein ligase which ubiquitinates TLR2 at 'Lys-754' leading to its degradation by the proteasome. Plays a role in regulating inflammatory cytokine release and gram-positive bacterial clearance by functioning, in part, through the ubiquitination and degradation of TLR2. Inhibitor of protein phosphatase 1.</text>
</comment>
<reference evidence="7 8" key="1">
    <citation type="submission" date="2018-11" db="EMBL/GenBank/DDBJ databases">
        <title>Haplotype-resolved cattle genomes.</title>
        <authorList>
            <person name="Low W.Y."/>
            <person name="Tearle R."/>
            <person name="Bickhart D.M."/>
            <person name="Rosen B.D."/>
            <person name="Koren S."/>
            <person name="Rhie A."/>
            <person name="Hiendleder S."/>
            <person name="Phillippy A.M."/>
            <person name="Smith T.P.L."/>
            <person name="Williams J.L."/>
        </authorList>
    </citation>
    <scope>NUCLEOTIDE SEQUENCE [LARGE SCALE GENOMIC DNA]</scope>
</reference>
<name>A0A4W2CLD0_BOBOX</name>
<dbReference type="Proteomes" id="UP000314981">
    <property type="component" value="Chromosome 23"/>
</dbReference>
<proteinExistence type="predicted"/>